<dbReference type="RefSeq" id="WP_230792574.1">
    <property type="nucleotide sequence ID" value="NZ_JAJNCO010000024.1"/>
</dbReference>
<comment type="caution">
    <text evidence="1">The sequence shown here is derived from an EMBL/GenBank/DDBJ whole genome shotgun (WGS) entry which is preliminary data.</text>
</comment>
<organism evidence="1 2">
    <name type="scientific">Rhodococcus rhodochrous</name>
    <dbReference type="NCBI Taxonomy" id="1829"/>
    <lineage>
        <taxon>Bacteria</taxon>
        <taxon>Bacillati</taxon>
        <taxon>Actinomycetota</taxon>
        <taxon>Actinomycetes</taxon>
        <taxon>Mycobacteriales</taxon>
        <taxon>Nocardiaceae</taxon>
        <taxon>Rhodococcus</taxon>
    </lineage>
</organism>
<dbReference type="Proteomes" id="UP001198630">
    <property type="component" value="Unassembled WGS sequence"/>
</dbReference>
<sequence>MQSDGVVQVDHHQFSFGHPTVDTLDPIAHGTLIDVGDGAVSFYTGIAYGPVRVGVELLDQPPTDAPQEDWEVIEETTLSATHAMVVSAADGTVCTTIDPVPAGTYQVRAHARGRDSKYGLDVDQIAEDYLICLWPTSTRTTDAQVRTLHKVDSAWSPEPQVDRPEPSRKYVYIRDESGEVITVAPRSREALAVRSVLHTFGGTPLTPALEAIYAARNVAGLDRDLVDRVEALDDARQRVFARWCVHQAWERAGLVRSPWFRDRLAEMDAGHPAHPDFIASTAARNRIDADPRIRLTLVSGLPASAELVQQYEAMQAYARSMYSEATPLESAIEALRHTAQTYGMDYPELFARARSDFFGHHNTR</sequence>
<evidence type="ECO:0000313" key="1">
    <source>
        <dbReference type="EMBL" id="MCD2114611.1"/>
    </source>
</evidence>
<reference evidence="1" key="1">
    <citation type="submission" date="2021-11" db="EMBL/GenBank/DDBJ databases">
        <title>Development of a sustainable strategy for remediation of hydrocarbon-contaminated territories based on the waste exchange concept.</title>
        <authorList>
            <person name="Elkin A."/>
        </authorList>
    </citation>
    <scope>NUCLEOTIDE SEQUENCE</scope>
    <source>
        <strain evidence="1">IEGM 757</strain>
    </source>
</reference>
<protein>
    <submittedName>
        <fullName evidence="1">Uncharacterized protein</fullName>
    </submittedName>
</protein>
<evidence type="ECO:0000313" key="2">
    <source>
        <dbReference type="Proteomes" id="UP001198630"/>
    </source>
</evidence>
<gene>
    <name evidence="1" type="ORF">LQ384_26265</name>
</gene>
<dbReference type="EMBL" id="JAJNCO010000024">
    <property type="protein sequence ID" value="MCD2114611.1"/>
    <property type="molecule type" value="Genomic_DNA"/>
</dbReference>
<accession>A0AAW4XNZ6</accession>
<dbReference type="AlphaFoldDB" id="A0AAW4XNZ6"/>
<proteinExistence type="predicted"/>
<name>A0AAW4XNZ6_RHORH</name>